<name>A0A0A9SDM4_ARUDO</name>
<proteinExistence type="predicted"/>
<sequence length="25" mass="2837">MQNVTIGYSAVLLHGYIVLGHNYHH</sequence>
<evidence type="ECO:0000313" key="1">
    <source>
        <dbReference type="EMBL" id="JAD67105.1"/>
    </source>
</evidence>
<dbReference type="AlphaFoldDB" id="A0A0A9SDM4"/>
<organism evidence="1">
    <name type="scientific">Arundo donax</name>
    <name type="common">Giant reed</name>
    <name type="synonym">Donax arundinaceus</name>
    <dbReference type="NCBI Taxonomy" id="35708"/>
    <lineage>
        <taxon>Eukaryota</taxon>
        <taxon>Viridiplantae</taxon>
        <taxon>Streptophyta</taxon>
        <taxon>Embryophyta</taxon>
        <taxon>Tracheophyta</taxon>
        <taxon>Spermatophyta</taxon>
        <taxon>Magnoliopsida</taxon>
        <taxon>Liliopsida</taxon>
        <taxon>Poales</taxon>
        <taxon>Poaceae</taxon>
        <taxon>PACMAD clade</taxon>
        <taxon>Arundinoideae</taxon>
        <taxon>Arundineae</taxon>
        <taxon>Arundo</taxon>
    </lineage>
</organism>
<accession>A0A0A9SDM4</accession>
<dbReference type="EMBL" id="GBRH01230790">
    <property type="protein sequence ID" value="JAD67105.1"/>
    <property type="molecule type" value="Transcribed_RNA"/>
</dbReference>
<protein>
    <submittedName>
        <fullName evidence="1">Uncharacterized protein</fullName>
    </submittedName>
</protein>
<reference evidence="1" key="1">
    <citation type="submission" date="2014-09" db="EMBL/GenBank/DDBJ databases">
        <authorList>
            <person name="Magalhaes I.L.F."/>
            <person name="Oliveira U."/>
            <person name="Santos F.R."/>
            <person name="Vidigal T.H.D.A."/>
            <person name="Brescovit A.D."/>
            <person name="Santos A.J."/>
        </authorList>
    </citation>
    <scope>NUCLEOTIDE SEQUENCE</scope>
    <source>
        <tissue evidence="1">Shoot tissue taken approximately 20 cm above the soil surface</tissue>
    </source>
</reference>
<reference evidence="1" key="2">
    <citation type="journal article" date="2015" name="Data Brief">
        <title>Shoot transcriptome of the giant reed, Arundo donax.</title>
        <authorList>
            <person name="Barrero R.A."/>
            <person name="Guerrero F.D."/>
            <person name="Moolhuijzen P."/>
            <person name="Goolsby J.A."/>
            <person name="Tidwell J."/>
            <person name="Bellgard S.E."/>
            <person name="Bellgard M.I."/>
        </authorList>
    </citation>
    <scope>NUCLEOTIDE SEQUENCE</scope>
    <source>
        <tissue evidence="1">Shoot tissue taken approximately 20 cm above the soil surface</tissue>
    </source>
</reference>